<dbReference type="AlphaFoldDB" id="E9HJ05"/>
<sequence>MKNIADEVKEWEKKKIQFDQGKDFGVMLLVSIGRIRAQEFKKKTSLLGRSPITKNQQLCPPLFLAARL</sequence>
<keyword evidence="2" id="KW-1185">Reference proteome</keyword>
<accession>E9HJ05</accession>
<dbReference type="KEGG" id="dpx:DAPPUDRAFT_260353"/>
<dbReference type="HOGENOM" id="CLU_2796538_0_0_1"/>
<reference evidence="1 2" key="1">
    <citation type="journal article" date="2011" name="Science">
        <title>The ecoresponsive genome of Daphnia pulex.</title>
        <authorList>
            <person name="Colbourne J.K."/>
            <person name="Pfrender M.E."/>
            <person name="Gilbert D."/>
            <person name="Thomas W.K."/>
            <person name="Tucker A."/>
            <person name="Oakley T.H."/>
            <person name="Tokishita S."/>
            <person name="Aerts A."/>
            <person name="Arnold G.J."/>
            <person name="Basu M.K."/>
            <person name="Bauer D.J."/>
            <person name="Caceres C.E."/>
            <person name="Carmel L."/>
            <person name="Casola C."/>
            <person name="Choi J.H."/>
            <person name="Detter J.C."/>
            <person name="Dong Q."/>
            <person name="Dusheyko S."/>
            <person name="Eads B.D."/>
            <person name="Frohlich T."/>
            <person name="Geiler-Samerotte K.A."/>
            <person name="Gerlach D."/>
            <person name="Hatcher P."/>
            <person name="Jogdeo S."/>
            <person name="Krijgsveld J."/>
            <person name="Kriventseva E.V."/>
            <person name="Kultz D."/>
            <person name="Laforsch C."/>
            <person name="Lindquist E."/>
            <person name="Lopez J."/>
            <person name="Manak J.R."/>
            <person name="Muller J."/>
            <person name="Pangilinan J."/>
            <person name="Patwardhan R.P."/>
            <person name="Pitluck S."/>
            <person name="Pritham E.J."/>
            <person name="Rechtsteiner A."/>
            <person name="Rho M."/>
            <person name="Rogozin I.B."/>
            <person name="Sakarya O."/>
            <person name="Salamov A."/>
            <person name="Schaack S."/>
            <person name="Shapiro H."/>
            <person name="Shiga Y."/>
            <person name="Skalitzky C."/>
            <person name="Smith Z."/>
            <person name="Souvorov A."/>
            <person name="Sung W."/>
            <person name="Tang Z."/>
            <person name="Tsuchiya D."/>
            <person name="Tu H."/>
            <person name="Vos H."/>
            <person name="Wang M."/>
            <person name="Wolf Y.I."/>
            <person name="Yamagata H."/>
            <person name="Yamada T."/>
            <person name="Ye Y."/>
            <person name="Shaw J.R."/>
            <person name="Andrews J."/>
            <person name="Crease T.J."/>
            <person name="Tang H."/>
            <person name="Lucas S.M."/>
            <person name="Robertson H.M."/>
            <person name="Bork P."/>
            <person name="Koonin E.V."/>
            <person name="Zdobnov E.M."/>
            <person name="Grigoriev I.V."/>
            <person name="Lynch M."/>
            <person name="Boore J.L."/>
        </authorList>
    </citation>
    <scope>NUCLEOTIDE SEQUENCE [LARGE SCALE GENOMIC DNA]</scope>
</reference>
<name>E9HJ05_DAPPU</name>
<evidence type="ECO:0000313" key="2">
    <source>
        <dbReference type="Proteomes" id="UP000000305"/>
    </source>
</evidence>
<dbReference type="Proteomes" id="UP000000305">
    <property type="component" value="Unassembled WGS sequence"/>
</dbReference>
<organism evidence="1 2">
    <name type="scientific">Daphnia pulex</name>
    <name type="common">Water flea</name>
    <dbReference type="NCBI Taxonomy" id="6669"/>
    <lineage>
        <taxon>Eukaryota</taxon>
        <taxon>Metazoa</taxon>
        <taxon>Ecdysozoa</taxon>
        <taxon>Arthropoda</taxon>
        <taxon>Crustacea</taxon>
        <taxon>Branchiopoda</taxon>
        <taxon>Diplostraca</taxon>
        <taxon>Cladocera</taxon>
        <taxon>Anomopoda</taxon>
        <taxon>Daphniidae</taxon>
        <taxon>Daphnia</taxon>
    </lineage>
</organism>
<evidence type="ECO:0000313" key="1">
    <source>
        <dbReference type="EMBL" id="EFX68231.1"/>
    </source>
</evidence>
<dbReference type="EMBL" id="GL732659">
    <property type="protein sequence ID" value="EFX68231.1"/>
    <property type="molecule type" value="Genomic_DNA"/>
</dbReference>
<protein>
    <submittedName>
        <fullName evidence="1">Uncharacterized protein</fullName>
    </submittedName>
</protein>
<gene>
    <name evidence="1" type="ORF">DAPPUDRAFT_260353</name>
</gene>
<dbReference type="InParanoid" id="E9HJ05"/>
<proteinExistence type="predicted"/>